<keyword evidence="2" id="KW-1185">Reference proteome</keyword>
<accession>A0ABS6WP51</accession>
<dbReference type="Proteomes" id="UP001430804">
    <property type="component" value="Unassembled WGS sequence"/>
</dbReference>
<name>A0ABS6WP51_9HYPH</name>
<gene>
    <name evidence="1" type="ORF">KY465_10655</name>
</gene>
<evidence type="ECO:0000313" key="2">
    <source>
        <dbReference type="Proteomes" id="UP001430804"/>
    </source>
</evidence>
<proteinExistence type="predicted"/>
<sequence length="47" mass="4972">MNDCMMGMMNGPMMGAMMIGGGLVLLLVVTVLVLSLVALVKYLRGAR</sequence>
<dbReference type="RefSeq" id="WP_219201618.1">
    <property type="nucleotide sequence ID" value="NZ_JAHWQX010000002.1"/>
</dbReference>
<organism evidence="1 2">
    <name type="scientific">Pseudohoeflea coraliihabitans</name>
    <dbReference type="NCBI Taxonomy" id="2860393"/>
    <lineage>
        <taxon>Bacteria</taxon>
        <taxon>Pseudomonadati</taxon>
        <taxon>Pseudomonadota</taxon>
        <taxon>Alphaproteobacteria</taxon>
        <taxon>Hyphomicrobiales</taxon>
        <taxon>Rhizobiaceae</taxon>
        <taxon>Pseudohoeflea</taxon>
    </lineage>
</organism>
<dbReference type="EMBL" id="JAHWQX010000002">
    <property type="protein sequence ID" value="MBW3097741.1"/>
    <property type="molecule type" value="Genomic_DNA"/>
</dbReference>
<evidence type="ECO:0008006" key="3">
    <source>
        <dbReference type="Google" id="ProtNLM"/>
    </source>
</evidence>
<evidence type="ECO:0000313" key="1">
    <source>
        <dbReference type="EMBL" id="MBW3097741.1"/>
    </source>
</evidence>
<reference evidence="1" key="1">
    <citation type="submission" date="2021-07" db="EMBL/GenBank/DDBJ databases">
        <title>Pseudohoeflea marina sp. nov. a polyhydroxyalcanoate-producing bacterium.</title>
        <authorList>
            <person name="Zheng W."/>
            <person name="Yu S."/>
            <person name="Huang Y."/>
        </authorList>
    </citation>
    <scope>NUCLEOTIDE SEQUENCE</scope>
    <source>
        <strain evidence="1">DP4N28-3</strain>
    </source>
</reference>
<comment type="caution">
    <text evidence="1">The sequence shown here is derived from an EMBL/GenBank/DDBJ whole genome shotgun (WGS) entry which is preliminary data.</text>
</comment>
<protein>
    <recommendedName>
        <fullName evidence="3">Oxaloacetate decarboxylase</fullName>
    </recommendedName>
</protein>